<proteinExistence type="predicted"/>
<evidence type="ECO:0000256" key="1">
    <source>
        <dbReference type="ARBA" id="ARBA00022679"/>
    </source>
</evidence>
<dbReference type="Pfam" id="PF00534">
    <property type="entry name" value="Glycos_transf_1"/>
    <property type="match status" value="1"/>
</dbReference>
<feature type="domain" description="Glycosyl transferase family 1" evidence="3">
    <location>
        <begin position="178"/>
        <end position="327"/>
    </location>
</feature>
<accession>A0A1H3QYY0</accession>
<dbReference type="Gene3D" id="3.40.50.2000">
    <property type="entry name" value="Glycogen Phosphorylase B"/>
    <property type="match status" value="2"/>
</dbReference>
<keyword evidence="2" id="KW-0472">Membrane</keyword>
<comment type="caution">
    <text evidence="4">The sequence shown here is derived from an EMBL/GenBank/DDBJ whole genome shotgun (WGS) entry which is preliminary data.</text>
</comment>
<name>A0A1H3QYY0_9BACT</name>
<dbReference type="PANTHER" id="PTHR46401:SF2">
    <property type="entry name" value="GLYCOSYLTRANSFERASE WBBK-RELATED"/>
    <property type="match status" value="1"/>
</dbReference>
<dbReference type="InterPro" id="IPR001296">
    <property type="entry name" value="Glyco_trans_1"/>
</dbReference>
<gene>
    <name evidence="4" type="ORF">SAMN05444412_10773</name>
</gene>
<evidence type="ECO:0000313" key="4">
    <source>
        <dbReference type="EMBL" id="SDZ18301.1"/>
    </source>
</evidence>
<dbReference type="EMBL" id="FNQC01000007">
    <property type="protein sequence ID" value="SDZ18301.1"/>
    <property type="molecule type" value="Genomic_DNA"/>
</dbReference>
<evidence type="ECO:0000256" key="2">
    <source>
        <dbReference type="SAM" id="Phobius"/>
    </source>
</evidence>
<dbReference type="SUPFAM" id="SSF53756">
    <property type="entry name" value="UDP-Glycosyltransferase/glycogen phosphorylase"/>
    <property type="match status" value="1"/>
</dbReference>
<organism evidence="4 5">
    <name type="scientific">Rhodonellum ikkaensis</name>
    <dbReference type="NCBI Taxonomy" id="336829"/>
    <lineage>
        <taxon>Bacteria</taxon>
        <taxon>Pseudomonadati</taxon>
        <taxon>Bacteroidota</taxon>
        <taxon>Cytophagia</taxon>
        <taxon>Cytophagales</taxon>
        <taxon>Cytophagaceae</taxon>
        <taxon>Rhodonellum</taxon>
    </lineage>
</organism>
<sequence length="348" mass="40205">MKKPKILFVTPSFQSFITNDIQILSENHEVVVNSYSWRNKRLAPLFLVQQFFFVLRNILSIKFIFISFGGYWSFFPTLLGKIFGKPAFIVLHGTDCASIPELNYGSLRIPILKWVCKKSYEWATCLFPVSASLVKTENDYFVKGNRIKNGFQHHFPEIKTEYHIIPNGLDIEFWQAEEKVQREEKSFLTVMSADQFVLKGGDLICDMAGKFPDCRFYFAGLDAPKNQYDLPENIFFLGKLKPAQLKSLYSKIRFYFQLSVFEGFGCALCEAMLCGCIPIGSKVNILPDIIGQSGYLIEHRDPELLQTLMNKALISKENNRLERIARERIVSDYPLENRKKQLLSYLPH</sequence>
<keyword evidence="2" id="KW-0812">Transmembrane</keyword>
<protein>
    <submittedName>
        <fullName evidence="4">Glycosyltransferase involved in cell wall bisynthesis</fullName>
    </submittedName>
</protein>
<reference evidence="4 5" key="1">
    <citation type="submission" date="2016-10" db="EMBL/GenBank/DDBJ databases">
        <authorList>
            <person name="Varghese N."/>
            <person name="Submissions S."/>
        </authorList>
    </citation>
    <scope>NUCLEOTIDE SEQUENCE [LARGE SCALE GENOMIC DNA]</scope>
    <source>
        <strain evidence="4 5">DSM 17997</strain>
    </source>
</reference>
<evidence type="ECO:0000259" key="3">
    <source>
        <dbReference type="Pfam" id="PF00534"/>
    </source>
</evidence>
<keyword evidence="2" id="KW-1133">Transmembrane helix</keyword>
<feature type="transmembrane region" description="Helical" evidence="2">
    <location>
        <begin position="45"/>
        <end position="72"/>
    </location>
</feature>
<dbReference type="PANTHER" id="PTHR46401">
    <property type="entry name" value="GLYCOSYLTRANSFERASE WBBK-RELATED"/>
    <property type="match status" value="1"/>
</dbReference>
<dbReference type="RefSeq" id="WP_019597679.1">
    <property type="nucleotide sequence ID" value="NZ_FNQC01000007.1"/>
</dbReference>
<evidence type="ECO:0000313" key="5">
    <source>
        <dbReference type="Proteomes" id="UP000199663"/>
    </source>
</evidence>
<keyword evidence="1" id="KW-0808">Transferase</keyword>
<keyword evidence="5" id="KW-1185">Reference proteome</keyword>
<dbReference type="Proteomes" id="UP000199663">
    <property type="component" value="Unassembled WGS sequence"/>
</dbReference>
<dbReference type="CDD" id="cd03801">
    <property type="entry name" value="GT4_PimA-like"/>
    <property type="match status" value="1"/>
</dbReference>